<feature type="region of interest" description="Disordered" evidence="8">
    <location>
        <begin position="300"/>
        <end position="338"/>
    </location>
</feature>
<dbReference type="Pfam" id="PF20168">
    <property type="entry name" value="PDS5"/>
    <property type="match status" value="1"/>
</dbReference>
<dbReference type="GO" id="GO:0007064">
    <property type="term" value="P:mitotic sister chromatid cohesion"/>
    <property type="evidence" value="ECO:0007669"/>
    <property type="project" value="InterPro"/>
</dbReference>
<dbReference type="CDD" id="cd20404">
    <property type="entry name" value="Tudor_Agenet_AtEML-like"/>
    <property type="match status" value="1"/>
</dbReference>
<evidence type="ECO:0000256" key="4">
    <source>
        <dbReference type="ARBA" id="ARBA00022776"/>
    </source>
</evidence>
<feature type="compositionally biased region" description="Basic and acidic residues" evidence="8">
    <location>
        <begin position="488"/>
        <end position="500"/>
    </location>
</feature>
<evidence type="ECO:0000256" key="3">
    <source>
        <dbReference type="ARBA" id="ARBA00022763"/>
    </source>
</evidence>
<comment type="subcellular location">
    <subcellularLocation>
        <location evidence="1">Nucleus</location>
    </subcellularLocation>
</comment>
<evidence type="ECO:0000313" key="9">
    <source>
        <dbReference type="EMBL" id="KAF5741778.1"/>
    </source>
</evidence>
<comment type="caution">
    <text evidence="9">The sequence shown here is derived from an EMBL/GenBank/DDBJ whole genome shotgun (WGS) entry which is preliminary data.</text>
</comment>
<feature type="region of interest" description="Disordered" evidence="8">
    <location>
        <begin position="644"/>
        <end position="741"/>
    </location>
</feature>
<keyword evidence="10" id="KW-1185">Reference proteome</keyword>
<feature type="compositionally biased region" description="Basic and acidic residues" evidence="8">
    <location>
        <begin position="670"/>
        <end position="679"/>
    </location>
</feature>
<dbReference type="InterPro" id="IPR016024">
    <property type="entry name" value="ARM-type_fold"/>
</dbReference>
<proteinExistence type="predicted"/>
<dbReference type="PANTHER" id="PTHR12663:SF69">
    <property type="entry name" value="SISTER CHROMATID COHESION PROTEIN PDS5 HOMOLOG E"/>
    <property type="match status" value="1"/>
</dbReference>
<accession>A0A7J7D643</accession>
<feature type="region of interest" description="Disordered" evidence="8">
    <location>
        <begin position="356"/>
        <end position="581"/>
    </location>
</feature>
<feature type="compositionally biased region" description="Low complexity" evidence="8">
    <location>
        <begin position="535"/>
        <end position="547"/>
    </location>
</feature>
<feature type="compositionally biased region" description="Polar residues" evidence="8">
    <location>
        <begin position="697"/>
        <end position="707"/>
    </location>
</feature>
<dbReference type="Gene3D" id="2.30.30.140">
    <property type="match status" value="1"/>
</dbReference>
<dbReference type="GO" id="GO:0000785">
    <property type="term" value="C:chromatin"/>
    <property type="evidence" value="ECO:0007669"/>
    <property type="project" value="TreeGrafter"/>
</dbReference>
<dbReference type="Proteomes" id="UP000593562">
    <property type="component" value="Unassembled WGS sequence"/>
</dbReference>
<dbReference type="AlphaFoldDB" id="A0A7J7D643"/>
<feature type="compositionally biased region" description="Basic and acidic residues" evidence="8">
    <location>
        <begin position="711"/>
        <end position="726"/>
    </location>
</feature>
<dbReference type="PANTHER" id="PTHR12663">
    <property type="entry name" value="ANDROGEN INDUCED INHIBITOR OF PROLIFERATION AS3 / PDS5-RELATED"/>
    <property type="match status" value="1"/>
</dbReference>
<feature type="compositionally biased region" description="Basic and acidic residues" evidence="8">
    <location>
        <begin position="308"/>
        <end position="324"/>
    </location>
</feature>
<dbReference type="GO" id="GO:0005634">
    <property type="term" value="C:nucleus"/>
    <property type="evidence" value="ECO:0007669"/>
    <property type="project" value="UniProtKB-SubCell"/>
</dbReference>
<feature type="compositionally biased region" description="Basic and acidic residues" evidence="8">
    <location>
        <begin position="470"/>
        <end position="480"/>
    </location>
</feature>
<feature type="compositionally biased region" description="Polar residues" evidence="8">
    <location>
        <begin position="501"/>
        <end position="514"/>
    </location>
</feature>
<keyword evidence="7" id="KW-0131">Cell cycle</keyword>
<feature type="compositionally biased region" description="Basic residues" evidence="8">
    <location>
        <begin position="425"/>
        <end position="435"/>
    </location>
</feature>
<keyword evidence="3" id="KW-0227">DNA damage</keyword>
<dbReference type="FunCoup" id="A0A7J7D643">
    <property type="interactions" value="557"/>
</dbReference>
<evidence type="ECO:0000256" key="6">
    <source>
        <dbReference type="ARBA" id="ARBA00023242"/>
    </source>
</evidence>
<keyword evidence="5" id="KW-0234">DNA repair</keyword>
<evidence type="ECO:0000256" key="1">
    <source>
        <dbReference type="ARBA" id="ARBA00004123"/>
    </source>
</evidence>
<evidence type="ECO:0000256" key="8">
    <source>
        <dbReference type="SAM" id="MobiDB-lite"/>
    </source>
</evidence>
<feature type="compositionally biased region" description="Polar residues" evidence="8">
    <location>
        <begin position="396"/>
        <end position="406"/>
    </location>
</feature>
<keyword evidence="2" id="KW-0132">Cell division</keyword>
<dbReference type="OrthoDB" id="200660at2759"/>
<reference evidence="9 10" key="1">
    <citation type="journal article" date="2020" name="Nat. Commun.">
        <title>Genome of Tripterygium wilfordii and identification of cytochrome P450 involved in triptolide biosynthesis.</title>
        <authorList>
            <person name="Tu L."/>
            <person name="Su P."/>
            <person name="Zhang Z."/>
            <person name="Gao L."/>
            <person name="Wang J."/>
            <person name="Hu T."/>
            <person name="Zhou J."/>
            <person name="Zhang Y."/>
            <person name="Zhao Y."/>
            <person name="Liu Y."/>
            <person name="Song Y."/>
            <person name="Tong Y."/>
            <person name="Lu Y."/>
            <person name="Yang J."/>
            <person name="Xu C."/>
            <person name="Jia M."/>
            <person name="Peters R.J."/>
            <person name="Huang L."/>
            <person name="Gao W."/>
        </authorList>
    </citation>
    <scope>NUCLEOTIDE SEQUENCE [LARGE SCALE GENOMIC DNA]</scope>
    <source>
        <strain evidence="10">cv. XIE 37</strain>
        <tissue evidence="9">Leaf</tissue>
    </source>
</reference>
<dbReference type="GO" id="GO:0006281">
    <property type="term" value="P:DNA repair"/>
    <property type="evidence" value="ECO:0007669"/>
    <property type="project" value="UniProtKB-KW"/>
</dbReference>
<dbReference type="InParanoid" id="A0A7J7D643"/>
<name>A0A7J7D643_TRIWF</name>
<keyword evidence="6" id="KW-0539">Nucleus</keyword>
<feature type="compositionally biased region" description="Basic and acidic residues" evidence="8">
    <location>
        <begin position="644"/>
        <end position="663"/>
    </location>
</feature>
<feature type="compositionally biased region" description="Polar residues" evidence="8">
    <location>
        <begin position="375"/>
        <end position="385"/>
    </location>
</feature>
<dbReference type="GO" id="GO:0051301">
    <property type="term" value="P:cell division"/>
    <property type="evidence" value="ECO:0007669"/>
    <property type="project" value="UniProtKB-KW"/>
</dbReference>
<dbReference type="SUPFAM" id="SSF63748">
    <property type="entry name" value="Tudor/PWWP/MBT"/>
    <property type="match status" value="1"/>
</dbReference>
<evidence type="ECO:0000256" key="5">
    <source>
        <dbReference type="ARBA" id="ARBA00023204"/>
    </source>
</evidence>
<dbReference type="InterPro" id="IPR039776">
    <property type="entry name" value="Pds5"/>
</dbReference>
<evidence type="ECO:0000256" key="2">
    <source>
        <dbReference type="ARBA" id="ARBA00022618"/>
    </source>
</evidence>
<keyword evidence="4" id="KW-0498">Mitosis</keyword>
<dbReference type="GO" id="GO:0035825">
    <property type="term" value="P:homologous recombination"/>
    <property type="evidence" value="ECO:0007669"/>
    <property type="project" value="UniProtKB-ARBA"/>
</dbReference>
<dbReference type="EMBL" id="JAAARO010000010">
    <property type="protein sequence ID" value="KAF5741778.1"/>
    <property type="molecule type" value="Genomic_DNA"/>
</dbReference>
<sequence>MKMVLADIHIEAQLIETGNSLLNPPSSIVELLSLLDKAEHLLSNVDQAPSRATQDAMLPMMKALVSNDILRHSDMDVKVSVADCISEITRITAPDAPYDDDLMKECFQLSVAALENLSLVSGRCYTKAISILDTLARCRSCLVMLDLECDSLIIKMFQIFLKVIRSNHPYVVFMSMEAVMTVVIDESEEVSADLLNPLLASVRKENQSVSPMSWKLGEKVLVSCASKLQPYLKDAVQSIGIALDEYAPIVAAICENKTNTLDNDNGSGYVVHLEECRLVNGEGSIELPEKMLQEEHRLVNGEGSIEPPEVKEELSPDTASKSESENVPFKRGRKPNSFLNPEEGYDYSWIFKDKKTPKAPGCVKSRDKGSDHSTSKTPVSENIDLTSRHDRGSNPKGYTSKVSEGNQGIDAASPIPEHSLPDKSRPKRGRPRKNKNLVNQAVDPNPSSVLKGENLGAEDEEKCSQSTDNSMKKKPEENSKLKNVAIVKKVEILSKPEKETAQLSISKAGDSSSVPKDVYRSFVDSVSDRNTTEASGSKSISKSGVKSSNKDGNQLEETSKSKLKRKRSMRKEVGSGTPYHGDQLVGRTIKVLWPMDKAFYKGVVDSYDPVKERHKVLYADGDIETLNLRKESWELVGDDVLPHEGRVTDLPKVDNPPDRLEKQKGKKRKMESGKQRSAERSGATAGTFAVKARKYSGKTNKAVQVDTSVEAETRTDNLKDDNKESTGKLSMETPGISLNNKKTILENLPLSKKS</sequence>
<dbReference type="SUPFAM" id="SSF48371">
    <property type="entry name" value="ARM repeat"/>
    <property type="match status" value="1"/>
</dbReference>
<evidence type="ECO:0000256" key="7">
    <source>
        <dbReference type="ARBA" id="ARBA00023306"/>
    </source>
</evidence>
<gene>
    <name evidence="9" type="ORF">HS088_TW10G00784</name>
</gene>
<evidence type="ECO:0000313" key="10">
    <source>
        <dbReference type="Proteomes" id="UP000593562"/>
    </source>
</evidence>
<protein>
    <submittedName>
        <fullName evidence="9">Uncharacterized protein</fullName>
    </submittedName>
</protein>
<organism evidence="9 10">
    <name type="scientific">Tripterygium wilfordii</name>
    <name type="common">Thunder God vine</name>
    <dbReference type="NCBI Taxonomy" id="458696"/>
    <lineage>
        <taxon>Eukaryota</taxon>
        <taxon>Viridiplantae</taxon>
        <taxon>Streptophyta</taxon>
        <taxon>Embryophyta</taxon>
        <taxon>Tracheophyta</taxon>
        <taxon>Spermatophyta</taxon>
        <taxon>Magnoliopsida</taxon>
        <taxon>eudicotyledons</taxon>
        <taxon>Gunneridae</taxon>
        <taxon>Pentapetalae</taxon>
        <taxon>rosids</taxon>
        <taxon>fabids</taxon>
        <taxon>Celastrales</taxon>
        <taxon>Celastraceae</taxon>
        <taxon>Tripterygium</taxon>
    </lineage>
</organism>
<feature type="compositionally biased region" description="Basic and acidic residues" evidence="8">
    <location>
        <begin position="364"/>
        <end position="374"/>
    </location>
</feature>